<name>A0A1I4EQF9_9LACT</name>
<dbReference type="EMBL" id="FOTJ01000001">
    <property type="protein sequence ID" value="SFL07978.1"/>
    <property type="molecule type" value="Genomic_DNA"/>
</dbReference>
<dbReference type="SUPFAM" id="SSF159121">
    <property type="entry name" value="BC4932-like"/>
    <property type="match status" value="1"/>
</dbReference>
<protein>
    <recommendedName>
        <fullName evidence="3">YxeA family protein</fullName>
    </recommendedName>
</protein>
<dbReference type="NCBIfam" id="TIGR01655">
    <property type="entry name" value="yxeA_fam"/>
    <property type="match status" value="1"/>
</dbReference>
<evidence type="ECO:0000313" key="1">
    <source>
        <dbReference type="EMBL" id="SFL07978.1"/>
    </source>
</evidence>
<dbReference type="InterPro" id="IPR006542">
    <property type="entry name" value="DUF1093"/>
</dbReference>
<dbReference type="InterPro" id="IPR036166">
    <property type="entry name" value="YxeA-like_sf"/>
</dbReference>
<dbReference type="Gene3D" id="2.40.50.480">
    <property type="match status" value="1"/>
</dbReference>
<dbReference type="Proteomes" id="UP000181969">
    <property type="component" value="Unassembled WGS sequence"/>
</dbReference>
<gene>
    <name evidence="1" type="ORF">SAMN05216438_101133</name>
</gene>
<dbReference type="OrthoDB" id="2243012at2"/>
<accession>A0A1I4EQF9</accession>
<organism evidence="1 2">
    <name type="scientific">Lactococcus garvieae</name>
    <dbReference type="NCBI Taxonomy" id="1363"/>
    <lineage>
        <taxon>Bacteria</taxon>
        <taxon>Bacillati</taxon>
        <taxon>Bacillota</taxon>
        <taxon>Bacilli</taxon>
        <taxon>Lactobacillales</taxon>
        <taxon>Streptococcaceae</taxon>
        <taxon>Lactococcus</taxon>
    </lineage>
</organism>
<sequence length="113" mass="12906">MKRFIGLTVISIIFCGGYFALKHILNTTDYYAKVTLENKTSSADRHTRGSESEYVYLFKSSNSKGEVKDLSLCAESLHEGVYIMAHINYDKVVRWNIVEERSVPPKALEKIKL</sequence>
<evidence type="ECO:0008006" key="3">
    <source>
        <dbReference type="Google" id="ProtNLM"/>
    </source>
</evidence>
<reference evidence="1 2" key="1">
    <citation type="submission" date="2016-10" db="EMBL/GenBank/DDBJ databases">
        <authorList>
            <person name="de Groot N.N."/>
        </authorList>
    </citation>
    <scope>NUCLEOTIDE SEQUENCE [LARGE SCALE GENOMIC DNA]</scope>
    <source>
        <strain evidence="1 2">M79</strain>
    </source>
</reference>
<proteinExistence type="predicted"/>
<evidence type="ECO:0000313" key="2">
    <source>
        <dbReference type="Proteomes" id="UP000181969"/>
    </source>
</evidence>
<dbReference type="Pfam" id="PF06486">
    <property type="entry name" value="DUF1093"/>
    <property type="match status" value="1"/>
</dbReference>
<dbReference type="RefSeq" id="WP_074749906.1">
    <property type="nucleotide sequence ID" value="NZ_CAXVJC010000003.1"/>
</dbReference>
<dbReference type="AlphaFoldDB" id="A0A1I4EQF9"/>